<gene>
    <name evidence="3" type="ORF">CAOG_000885</name>
</gene>
<keyword evidence="4" id="KW-1185">Reference proteome</keyword>
<dbReference type="InterPro" id="IPR001163">
    <property type="entry name" value="Sm_dom_euk/arc"/>
</dbReference>
<dbReference type="Pfam" id="PF01423">
    <property type="entry name" value="LSM"/>
    <property type="match status" value="1"/>
</dbReference>
<evidence type="ECO:0000259" key="2">
    <source>
        <dbReference type="SMART" id="SM00651"/>
    </source>
</evidence>
<evidence type="ECO:0000313" key="4">
    <source>
        <dbReference type="Proteomes" id="UP000008743"/>
    </source>
</evidence>
<organism evidence="3 4">
    <name type="scientific">Capsaspora owczarzaki (strain ATCC 30864)</name>
    <dbReference type="NCBI Taxonomy" id="595528"/>
    <lineage>
        <taxon>Eukaryota</taxon>
        <taxon>Filasterea</taxon>
        <taxon>Capsaspora</taxon>
    </lineage>
</organism>
<accession>A0A0D2U2I1</accession>
<dbReference type="InterPro" id="IPR050914">
    <property type="entry name" value="snRNP_SmB/NAA38-like"/>
</dbReference>
<dbReference type="Gene3D" id="2.30.30.100">
    <property type="match status" value="1"/>
</dbReference>
<evidence type="ECO:0000256" key="1">
    <source>
        <dbReference type="SAM" id="MobiDB-lite"/>
    </source>
</evidence>
<name>A0A0D2U2I1_CAPO3</name>
<dbReference type="PANTHER" id="PTHR10701:SF5">
    <property type="entry name" value="N-ALPHA-ACETYLTRANSFERASE 38, NATC AUXILIARY SUBUNIT"/>
    <property type="match status" value="1"/>
</dbReference>
<dbReference type="PhylomeDB" id="A0A0D2U2I1"/>
<dbReference type="SMART" id="SM00651">
    <property type="entry name" value="Sm"/>
    <property type="match status" value="1"/>
</dbReference>
<dbReference type="GO" id="GO:0031417">
    <property type="term" value="C:NatC complex"/>
    <property type="evidence" value="ECO:0007669"/>
    <property type="project" value="InterPro"/>
</dbReference>
<dbReference type="STRING" id="595528.A0A0D2U2I1"/>
<dbReference type="PANTHER" id="PTHR10701">
    <property type="entry name" value="SMALL NUCLEAR RIBONUCLEOPROTEIN-ASSOCIATED PROTEIN B AND N"/>
    <property type="match status" value="1"/>
</dbReference>
<feature type="region of interest" description="Disordered" evidence="1">
    <location>
        <begin position="1"/>
        <end position="20"/>
    </location>
</feature>
<feature type="domain" description="Sm" evidence="2">
    <location>
        <begin position="27"/>
        <end position="103"/>
    </location>
</feature>
<dbReference type="SUPFAM" id="SSF50182">
    <property type="entry name" value="Sm-like ribonucleoproteins"/>
    <property type="match status" value="1"/>
</dbReference>
<proteinExistence type="predicted"/>
<dbReference type="Proteomes" id="UP000008743">
    <property type="component" value="Unassembled WGS sequence"/>
</dbReference>
<dbReference type="OrthoDB" id="368909at2759"/>
<dbReference type="InterPro" id="IPR034110">
    <property type="entry name" value="LSMD1_Sm"/>
</dbReference>
<feature type="region of interest" description="Disordered" evidence="1">
    <location>
        <begin position="102"/>
        <end position="140"/>
    </location>
</feature>
<sequence>MAAVDESAAADAPAADAASPELSAATLQLQPYLGKFMRLTMSDGRIVTGRFVGTDRELNLVMSEGEETQQLRVGGGDQEFTRPIYRKVGLVIAPGNHVTKIEMEQFSDTENSEQSEQPSDETRSAAAAATAAEPVDAKSA</sequence>
<dbReference type="RefSeq" id="XP_004365756.1">
    <property type="nucleotide sequence ID" value="XM_004365699.2"/>
</dbReference>
<reference evidence="4" key="1">
    <citation type="submission" date="2011-02" db="EMBL/GenBank/DDBJ databases">
        <title>The Genome Sequence of Capsaspora owczarzaki ATCC 30864.</title>
        <authorList>
            <person name="Russ C."/>
            <person name="Cuomo C."/>
            <person name="Burger G."/>
            <person name="Gray M.W."/>
            <person name="Holland P.W.H."/>
            <person name="King N."/>
            <person name="Lang F.B.F."/>
            <person name="Roger A.J."/>
            <person name="Ruiz-Trillo I."/>
            <person name="Young S.K."/>
            <person name="Zeng Q."/>
            <person name="Gargeya S."/>
            <person name="Alvarado L."/>
            <person name="Berlin A."/>
            <person name="Chapman S.B."/>
            <person name="Chen Z."/>
            <person name="Freedman E."/>
            <person name="Gellesch M."/>
            <person name="Goldberg J."/>
            <person name="Griggs A."/>
            <person name="Gujja S."/>
            <person name="Heilman E."/>
            <person name="Heiman D."/>
            <person name="Howarth C."/>
            <person name="Mehta T."/>
            <person name="Neiman D."/>
            <person name="Pearson M."/>
            <person name="Roberts A."/>
            <person name="Saif S."/>
            <person name="Shea T."/>
            <person name="Shenoy N."/>
            <person name="Sisk P."/>
            <person name="Stolte C."/>
            <person name="Sykes S."/>
            <person name="White J."/>
            <person name="Yandava C."/>
            <person name="Haas B."/>
            <person name="Nusbaum C."/>
            <person name="Birren B."/>
        </authorList>
    </citation>
    <scope>NUCLEOTIDE SEQUENCE</scope>
    <source>
        <strain evidence="4">ATCC 30864</strain>
    </source>
</reference>
<protein>
    <recommendedName>
        <fullName evidence="2">Sm domain-containing protein</fullName>
    </recommendedName>
</protein>
<dbReference type="EMBL" id="KE346360">
    <property type="protein sequence ID" value="KJE89411.1"/>
    <property type="molecule type" value="Genomic_DNA"/>
</dbReference>
<dbReference type="CDD" id="cd06168">
    <property type="entry name" value="LSMD1"/>
    <property type="match status" value="1"/>
</dbReference>
<dbReference type="AlphaFoldDB" id="A0A0D2U2I1"/>
<evidence type="ECO:0000313" key="3">
    <source>
        <dbReference type="EMBL" id="KJE89411.1"/>
    </source>
</evidence>
<dbReference type="InParanoid" id="A0A0D2U2I1"/>
<dbReference type="InterPro" id="IPR010920">
    <property type="entry name" value="LSM_dom_sf"/>
</dbReference>